<dbReference type="InterPro" id="IPR050271">
    <property type="entry name" value="UDP-glycosyltransferase"/>
</dbReference>
<evidence type="ECO:0000256" key="3">
    <source>
        <dbReference type="ARBA" id="ARBA00022679"/>
    </source>
</evidence>
<keyword evidence="7" id="KW-1185">Reference proteome</keyword>
<accession>A0A195EXV7</accession>
<evidence type="ECO:0000256" key="4">
    <source>
        <dbReference type="SAM" id="Phobius"/>
    </source>
</evidence>
<feature type="transmembrane region" description="Helical" evidence="4">
    <location>
        <begin position="569"/>
        <end position="595"/>
    </location>
</feature>
<dbReference type="Pfam" id="PF00201">
    <property type="entry name" value="UDPGT"/>
    <property type="match status" value="2"/>
</dbReference>
<dbReference type="InterPro" id="IPR002213">
    <property type="entry name" value="UDP_glucos_trans"/>
</dbReference>
<dbReference type="Gene3D" id="3.40.50.2000">
    <property type="entry name" value="Glycogen Phosphorylase B"/>
    <property type="match status" value="1"/>
</dbReference>
<keyword evidence="5" id="KW-0732">Signal</keyword>
<dbReference type="CDD" id="cd03784">
    <property type="entry name" value="GT1_Gtf-like"/>
    <property type="match status" value="1"/>
</dbReference>
<reference evidence="6 7" key="1">
    <citation type="submission" date="2016-03" db="EMBL/GenBank/DDBJ databases">
        <title>Trachymyrmex septentrionalis WGS genome.</title>
        <authorList>
            <person name="Nygaard S."/>
            <person name="Hu H."/>
            <person name="Boomsma J."/>
            <person name="Zhang G."/>
        </authorList>
    </citation>
    <scope>NUCLEOTIDE SEQUENCE [LARGE SCALE GENOMIC DNA]</scope>
    <source>
        <strain evidence="6">Tsep2-gDNA-1</strain>
        <tissue evidence="6">Whole body</tissue>
    </source>
</reference>
<gene>
    <name evidence="6" type="ORF">ALC56_12597</name>
</gene>
<sequence length="616" mass="70772">MRKTHSFIVFSLIIVFSTCCLAVNQTFVNPMQTKFKILGVFGHPGKSHFDVFKPLLEELARRGHELTVISYFPRTDNAKVKEPLPNYKDVSLVTAKDGIFVNVVDLHQINHGWFRPMLDLHMLRFMADYACSTGLRSSSVKKFLQSDEKFDLILTENFNTDCFLGFIHRFKAPYMALSSHQIMPWTNSDMANTDNPSYIPVILLGLTKPLDFFSRIKNALWLLLSKAIYEYYFRSVDQVVANEVFGTDLPKLKEIALQSQALLVNTHSSIHGSRPQLPNVIEIGGLHIPSRVNPLPKDVAEFLDSAHEGVLYFNLGSMIKMSSIPQEKLNAILKVIGSIPRKVIWKWEADKLPRKLDNVMARKWLPQFDIMTRREKVVGEEAFRYSVLSARRTIERENCVIGCDAGFRCLTHLLLVRVRYSSDSCSPIFIIILLLCTKYYHRNVKCYLGHGGLLGLSESVYVGLPMILVPMYGDQFHNSAAAETRGTAVVLAYDNLTEETLRSALDKVFNDTSYHENAQRLSKAYRDRPATPMETAIWWTEYIARGNGRFYFRSDSTGLSWYQRHLVDITLVLIIVSIIFIYILFRLVKLLLLLLRFFKRTSRNQVEEKRKLKKDN</sequence>
<keyword evidence="3 6" id="KW-0808">Transferase</keyword>
<keyword evidence="4" id="KW-0472">Membrane</keyword>
<dbReference type="Proteomes" id="UP000078541">
    <property type="component" value="Unassembled WGS sequence"/>
</dbReference>
<evidence type="ECO:0000256" key="1">
    <source>
        <dbReference type="ARBA" id="ARBA00009995"/>
    </source>
</evidence>
<protein>
    <submittedName>
        <fullName evidence="6">UDP-glucuronosyltransferase 2B17</fullName>
    </submittedName>
</protein>
<evidence type="ECO:0000313" key="7">
    <source>
        <dbReference type="Proteomes" id="UP000078541"/>
    </source>
</evidence>
<evidence type="ECO:0000256" key="5">
    <source>
        <dbReference type="SAM" id="SignalP"/>
    </source>
</evidence>
<feature type="chain" id="PRO_5008271069" evidence="5">
    <location>
        <begin position="23"/>
        <end position="616"/>
    </location>
</feature>
<keyword evidence="4" id="KW-0812">Transmembrane</keyword>
<keyword evidence="2" id="KW-0328">Glycosyltransferase</keyword>
<comment type="similarity">
    <text evidence="1">Belongs to the UDP-glycosyltransferase family.</text>
</comment>
<dbReference type="STRING" id="34720.A0A195EXV7"/>
<dbReference type="PANTHER" id="PTHR48043:SF114">
    <property type="entry name" value="IP04436P-RELATED"/>
    <property type="match status" value="1"/>
</dbReference>
<dbReference type="SUPFAM" id="SSF53756">
    <property type="entry name" value="UDP-Glycosyltransferase/glycogen phosphorylase"/>
    <property type="match status" value="2"/>
</dbReference>
<keyword evidence="4" id="KW-1133">Transmembrane helix</keyword>
<dbReference type="EMBL" id="KQ981914">
    <property type="protein sequence ID" value="KYN33120.1"/>
    <property type="molecule type" value="Genomic_DNA"/>
</dbReference>
<dbReference type="AlphaFoldDB" id="A0A195EXV7"/>
<name>A0A195EXV7_9HYME</name>
<evidence type="ECO:0000256" key="2">
    <source>
        <dbReference type="ARBA" id="ARBA00022676"/>
    </source>
</evidence>
<organism evidence="6 7">
    <name type="scientific">Trachymyrmex septentrionalis</name>
    <dbReference type="NCBI Taxonomy" id="34720"/>
    <lineage>
        <taxon>Eukaryota</taxon>
        <taxon>Metazoa</taxon>
        <taxon>Ecdysozoa</taxon>
        <taxon>Arthropoda</taxon>
        <taxon>Hexapoda</taxon>
        <taxon>Insecta</taxon>
        <taxon>Pterygota</taxon>
        <taxon>Neoptera</taxon>
        <taxon>Endopterygota</taxon>
        <taxon>Hymenoptera</taxon>
        <taxon>Apocrita</taxon>
        <taxon>Aculeata</taxon>
        <taxon>Formicoidea</taxon>
        <taxon>Formicidae</taxon>
        <taxon>Myrmicinae</taxon>
        <taxon>Trachymyrmex</taxon>
    </lineage>
</organism>
<evidence type="ECO:0000313" key="6">
    <source>
        <dbReference type="EMBL" id="KYN33120.1"/>
    </source>
</evidence>
<dbReference type="PANTHER" id="PTHR48043">
    <property type="entry name" value="EG:EG0003.4 PROTEIN-RELATED"/>
    <property type="match status" value="1"/>
</dbReference>
<dbReference type="GO" id="GO:0008194">
    <property type="term" value="F:UDP-glycosyltransferase activity"/>
    <property type="evidence" value="ECO:0007669"/>
    <property type="project" value="InterPro"/>
</dbReference>
<feature type="signal peptide" evidence="5">
    <location>
        <begin position="1"/>
        <end position="22"/>
    </location>
</feature>
<proteinExistence type="inferred from homology"/>